<keyword evidence="2" id="KW-1185">Reference proteome</keyword>
<reference evidence="1" key="2">
    <citation type="submission" date="2020-05" db="UniProtKB">
        <authorList>
            <consortium name="EnsemblMetazoa"/>
        </authorList>
    </citation>
    <scope>IDENTIFICATION</scope>
    <source>
        <strain evidence="1">IAEA</strain>
    </source>
</reference>
<organism evidence="1 2">
    <name type="scientific">Glossina palpalis gambiensis</name>
    <dbReference type="NCBI Taxonomy" id="67801"/>
    <lineage>
        <taxon>Eukaryota</taxon>
        <taxon>Metazoa</taxon>
        <taxon>Ecdysozoa</taxon>
        <taxon>Arthropoda</taxon>
        <taxon>Hexapoda</taxon>
        <taxon>Insecta</taxon>
        <taxon>Pterygota</taxon>
        <taxon>Neoptera</taxon>
        <taxon>Endopterygota</taxon>
        <taxon>Diptera</taxon>
        <taxon>Brachycera</taxon>
        <taxon>Muscomorpha</taxon>
        <taxon>Hippoboscoidea</taxon>
        <taxon>Glossinidae</taxon>
        <taxon>Glossina</taxon>
    </lineage>
</organism>
<evidence type="ECO:0000313" key="1">
    <source>
        <dbReference type="EnsemblMetazoa" id="GPPI009954-PA"/>
    </source>
</evidence>
<accession>A0A1B0AVE3</accession>
<protein>
    <submittedName>
        <fullName evidence="1">Uncharacterized protein</fullName>
    </submittedName>
</protein>
<reference evidence="2" key="1">
    <citation type="submission" date="2015-01" db="EMBL/GenBank/DDBJ databases">
        <authorList>
            <person name="Aksoy S."/>
            <person name="Warren W."/>
            <person name="Wilson R.K."/>
        </authorList>
    </citation>
    <scope>NUCLEOTIDE SEQUENCE [LARGE SCALE GENOMIC DNA]</scope>
    <source>
        <strain evidence="2">IAEA</strain>
    </source>
</reference>
<dbReference type="VEuPathDB" id="VectorBase:GPPI009954"/>
<evidence type="ECO:0000313" key="2">
    <source>
        <dbReference type="Proteomes" id="UP000092460"/>
    </source>
</evidence>
<dbReference type="EMBL" id="JXJN01004221">
    <property type="status" value="NOT_ANNOTATED_CDS"/>
    <property type="molecule type" value="Genomic_DNA"/>
</dbReference>
<dbReference type="AlphaFoldDB" id="A0A1B0AVE3"/>
<name>A0A1B0AVE3_9MUSC</name>
<sequence length="67" mass="7465">HPIGFREFGFTVSFSLPISAFAASHRSPAIRITPIFPSSAAQMLYMKLNANLRNDSVRPSRVLVMLM</sequence>
<proteinExistence type="predicted"/>
<dbReference type="EnsemblMetazoa" id="GPPI009954-RA">
    <property type="protein sequence ID" value="GPPI009954-PA"/>
    <property type="gene ID" value="GPPI009954"/>
</dbReference>
<dbReference type="Proteomes" id="UP000092460">
    <property type="component" value="Unassembled WGS sequence"/>
</dbReference>